<dbReference type="EMBL" id="JAHKSW010000022">
    <property type="protein sequence ID" value="KAG7318547.1"/>
    <property type="molecule type" value="Genomic_DNA"/>
</dbReference>
<evidence type="ECO:0000313" key="4">
    <source>
        <dbReference type="Proteomes" id="UP000824219"/>
    </source>
</evidence>
<evidence type="ECO:0000256" key="2">
    <source>
        <dbReference type="SAM" id="Phobius"/>
    </source>
</evidence>
<dbReference type="GO" id="GO:0050901">
    <property type="term" value="P:leukocyte tethering or rolling"/>
    <property type="evidence" value="ECO:0007669"/>
    <property type="project" value="TreeGrafter"/>
</dbReference>
<feature type="compositionally biased region" description="Polar residues" evidence="1">
    <location>
        <begin position="188"/>
        <end position="211"/>
    </location>
</feature>
<protein>
    <recommendedName>
        <fullName evidence="5">P-selectin glycoprotein ligand 1</fullName>
    </recommendedName>
</protein>
<evidence type="ECO:0000313" key="3">
    <source>
        <dbReference type="EMBL" id="KAG7318547.1"/>
    </source>
</evidence>
<gene>
    <name evidence="3" type="ORF">KOW79_018302</name>
</gene>
<keyword evidence="2" id="KW-0472">Membrane</keyword>
<evidence type="ECO:0008006" key="5">
    <source>
        <dbReference type="Google" id="ProtNLM"/>
    </source>
</evidence>
<organism evidence="3 4">
    <name type="scientific">Hemibagrus wyckioides</name>
    <dbReference type="NCBI Taxonomy" id="337641"/>
    <lineage>
        <taxon>Eukaryota</taxon>
        <taxon>Metazoa</taxon>
        <taxon>Chordata</taxon>
        <taxon>Craniata</taxon>
        <taxon>Vertebrata</taxon>
        <taxon>Euteleostomi</taxon>
        <taxon>Actinopterygii</taxon>
        <taxon>Neopterygii</taxon>
        <taxon>Teleostei</taxon>
        <taxon>Ostariophysi</taxon>
        <taxon>Siluriformes</taxon>
        <taxon>Bagridae</taxon>
        <taxon>Hemibagrus</taxon>
    </lineage>
</organism>
<dbReference type="PANTHER" id="PTHR17384:SF7">
    <property type="entry name" value="P-SELECTIN GLYCOPROTEIN LIGAND 1"/>
    <property type="match status" value="1"/>
</dbReference>
<feature type="region of interest" description="Disordered" evidence="1">
    <location>
        <begin position="188"/>
        <end position="220"/>
    </location>
</feature>
<dbReference type="OrthoDB" id="8927116at2759"/>
<reference evidence="3 4" key="1">
    <citation type="submission" date="2021-06" db="EMBL/GenBank/DDBJ databases">
        <title>Chromosome-level genome assembly of the red-tail catfish (Hemibagrus wyckioides).</title>
        <authorList>
            <person name="Shao F."/>
        </authorList>
    </citation>
    <scope>NUCLEOTIDE SEQUENCE [LARGE SCALE GENOMIC DNA]</scope>
    <source>
        <strain evidence="3">EC202008001</strain>
        <tissue evidence="3">Blood</tissue>
    </source>
</reference>
<sequence length="328" mass="35196">MVAFPPSLKPQLGLTLRQLPALELNTAKFLKRHKVSESERAANQTSANSHDYQAQLEPTNGPPQTTGIREELSVTARTPSQNTTEVAHSQPAQGNGTSENLYNIEGTETNSTKHQPAGNESMAGTESPAQTAFPEKNRSLDLTTPSSAPTFSASVGANGTNATNSAPILRTTHHMVIDATTSRTSFKPAVSTTRDIKTTPTHTSTKPYSTQKTDKSTTKLCPTAEPKREGLVGRCLIAIASLAALATIFIMTTIILATKLAGNRYRHRGSLLNDTEMVCISTLMNDSDHPMPTPRHPKSNGALIPITEDEDGDDLTLNSFLHDTEALA</sequence>
<name>A0A9D3SC34_9TELE</name>
<evidence type="ECO:0000256" key="1">
    <source>
        <dbReference type="SAM" id="MobiDB-lite"/>
    </source>
</evidence>
<dbReference type="PANTHER" id="PTHR17384">
    <property type="entry name" value="P-SELECTIN GLYCOPROTEIN LIGAND-1"/>
    <property type="match status" value="1"/>
</dbReference>
<keyword evidence="4" id="KW-1185">Reference proteome</keyword>
<proteinExistence type="predicted"/>
<dbReference type="GO" id="GO:0005886">
    <property type="term" value="C:plasma membrane"/>
    <property type="evidence" value="ECO:0007669"/>
    <property type="project" value="TreeGrafter"/>
</dbReference>
<feature type="region of interest" description="Disordered" evidence="1">
    <location>
        <begin position="35"/>
        <end position="130"/>
    </location>
</feature>
<comment type="caution">
    <text evidence="3">The sequence shown here is derived from an EMBL/GenBank/DDBJ whole genome shotgun (WGS) entry which is preliminary data.</text>
</comment>
<keyword evidence="2" id="KW-0812">Transmembrane</keyword>
<dbReference type="Proteomes" id="UP000824219">
    <property type="component" value="Linkage Group LG22"/>
</dbReference>
<feature type="compositionally biased region" description="Polar residues" evidence="1">
    <location>
        <begin position="41"/>
        <end position="67"/>
    </location>
</feature>
<dbReference type="InterPro" id="IPR026195">
    <property type="entry name" value="PSGL-1"/>
</dbReference>
<feature type="transmembrane region" description="Helical" evidence="2">
    <location>
        <begin position="236"/>
        <end position="258"/>
    </location>
</feature>
<keyword evidence="2" id="KW-1133">Transmembrane helix</keyword>
<accession>A0A9D3SC34</accession>
<feature type="compositionally biased region" description="Polar residues" evidence="1">
    <location>
        <begin position="75"/>
        <end position="114"/>
    </location>
</feature>
<dbReference type="AlphaFoldDB" id="A0A9D3SC34"/>